<dbReference type="InterPro" id="IPR029062">
    <property type="entry name" value="Class_I_gatase-like"/>
</dbReference>
<dbReference type="AlphaFoldDB" id="A0A4U8Q4D3"/>
<evidence type="ECO:0000313" key="1">
    <source>
        <dbReference type="EMBL" id="TLC99630.1"/>
    </source>
</evidence>
<proteinExistence type="predicted"/>
<sequence>MWIKGNYRRMFLDMHIADDKPEYLSRLDPEKLVAMLNNAGAQQIVVKCRTHTGLAHYPTKIGLMHKGLHGRDYVKEMIELCHKNGIAVKAYFSQNYDNYAYDIHPEWRMVNGLGLTSREEEKYTAESMFRKGRYGIVCPNNEEYRQFVHDCLTEITWNYEFESIFLDMPFWPEVCFCPSCRKKYKESSDKDDLPRIVDWSDPEFREYQYLREKWMAEFCALSTKAVKDVRPEVTIEHNMCVNTSPWRYGTSDLVGEECDYIGGDLYGGILEESFICKYFRNLTKELPFVYITSRCDPGLQSHTTTKTMEEFLLHAMTALVHDGALSICDGANPDGTLSEEVYAVGGPVQRAWSISKNYEKYVGGRLNTNATIWFPTHSKYDWSENGDNVCVEEDYKEPDKRFIYDKLDVCKILRTENIPFDVIPSRRLDEIPNNLLIISEVVNIRDEEMEKIEKFVREGGNIYLSGHFGHPRLPELLDIKHLGQTDHNVTYMSCTPAGQDLFQGFTKQSPMAVQDRQELMEVTGDAQVLATITLPYTMTGRREFSSIHSDPPGVKTDYPAMILKNVGKGKILYAAAPIERSRPLMSRRAFARIIRRLMGTPVFTSDAPGFVEVINWEQNNGKSYFTVLNQQEEAPYITIKDITVTVPYQIKSAHLVETNEALKVECNGSSSVISLPKLEVFLMFEVEK</sequence>
<dbReference type="SUPFAM" id="SSF51445">
    <property type="entry name" value="(Trans)glycosidases"/>
    <property type="match status" value="1"/>
</dbReference>
<organism evidence="1 2">
    <name type="scientific">Robinsoniella peoriensis</name>
    <dbReference type="NCBI Taxonomy" id="180332"/>
    <lineage>
        <taxon>Bacteria</taxon>
        <taxon>Bacillati</taxon>
        <taxon>Bacillota</taxon>
        <taxon>Clostridia</taxon>
        <taxon>Lachnospirales</taxon>
        <taxon>Lachnospiraceae</taxon>
        <taxon>Robinsoniella</taxon>
    </lineage>
</organism>
<keyword evidence="2" id="KW-1185">Reference proteome</keyword>
<accession>A0A4U8Q4D3</accession>
<gene>
    <name evidence="1" type="ORF">DSM106044_03581</name>
</gene>
<dbReference type="Gene3D" id="3.20.20.80">
    <property type="entry name" value="Glycosidases"/>
    <property type="match status" value="1"/>
</dbReference>
<dbReference type="CDD" id="cd03143">
    <property type="entry name" value="A4_beta-galactosidase_middle_domain"/>
    <property type="match status" value="1"/>
</dbReference>
<name>A0A4U8Q4D3_9FIRM</name>
<protein>
    <submittedName>
        <fullName evidence="1">Alpha-L-fucosidase</fullName>
    </submittedName>
</protein>
<dbReference type="RefSeq" id="WP_161597386.1">
    <property type="nucleotide sequence ID" value="NZ_QGQD01000068.1"/>
</dbReference>
<reference evidence="1 2" key="1">
    <citation type="journal article" date="2019" name="Anaerobe">
        <title>Detection of Robinsoniella peoriensis in multiple bone samples of a trauma patient.</title>
        <authorList>
            <person name="Schrottner P."/>
            <person name="Hartwich K."/>
            <person name="Bunk B."/>
            <person name="Schober I."/>
            <person name="Helbig S."/>
            <person name="Rudolph W.W."/>
            <person name="Gunzer F."/>
        </authorList>
    </citation>
    <scope>NUCLEOTIDE SEQUENCE [LARGE SCALE GENOMIC DNA]</scope>
    <source>
        <strain evidence="1 2">DSM 106044</strain>
    </source>
</reference>
<dbReference type="Pfam" id="PF14871">
    <property type="entry name" value="GHL6"/>
    <property type="match status" value="1"/>
</dbReference>
<dbReference type="EMBL" id="QGQD01000068">
    <property type="protein sequence ID" value="TLC99630.1"/>
    <property type="molecule type" value="Genomic_DNA"/>
</dbReference>
<evidence type="ECO:0000313" key="2">
    <source>
        <dbReference type="Proteomes" id="UP000306509"/>
    </source>
</evidence>
<dbReference type="STRING" id="180332.GCA_000797495_02375"/>
<dbReference type="InterPro" id="IPR017853">
    <property type="entry name" value="GH"/>
</dbReference>
<dbReference type="Gene3D" id="3.40.50.880">
    <property type="match status" value="1"/>
</dbReference>
<dbReference type="SUPFAM" id="SSF52317">
    <property type="entry name" value="Class I glutamine amidotransferase-like"/>
    <property type="match status" value="1"/>
</dbReference>
<dbReference type="InterPro" id="IPR028212">
    <property type="entry name" value="GHL6"/>
</dbReference>
<comment type="caution">
    <text evidence="1">The sequence shown here is derived from an EMBL/GenBank/DDBJ whole genome shotgun (WGS) entry which is preliminary data.</text>
</comment>
<dbReference type="Proteomes" id="UP000306509">
    <property type="component" value="Unassembled WGS sequence"/>
</dbReference>